<protein>
    <submittedName>
        <fullName evidence="2">Uncharacterized protein</fullName>
    </submittedName>
</protein>
<sequence>AERAAPLVPALGPPCGRAPGCAVEVGCGSPCSQLLCSSMSNISAAIANDYNKYKVGGGRAGVYNPQVLTGKQSVDQFDLAPQRLLEIQQRKDQERALKRQLREAEGGRGGGFNDRQIVERKSADDEDDCEYDDFGRRRKTAPAADWRAKLKQKKEGGRSSGSRAAAARGDDESGGAAAAPAGAEGAKAADRGGGD</sequence>
<organism evidence="2 3">
    <name type="scientific">Prorocentrum cordatum</name>
    <dbReference type="NCBI Taxonomy" id="2364126"/>
    <lineage>
        <taxon>Eukaryota</taxon>
        <taxon>Sar</taxon>
        <taxon>Alveolata</taxon>
        <taxon>Dinophyceae</taxon>
        <taxon>Prorocentrales</taxon>
        <taxon>Prorocentraceae</taxon>
        <taxon>Prorocentrum</taxon>
    </lineage>
</organism>
<evidence type="ECO:0000256" key="1">
    <source>
        <dbReference type="SAM" id="MobiDB-lite"/>
    </source>
</evidence>
<evidence type="ECO:0000313" key="2">
    <source>
        <dbReference type="EMBL" id="CAK0808796.1"/>
    </source>
</evidence>
<gene>
    <name evidence="2" type="ORF">PCOR1329_LOCUS14267</name>
</gene>
<feature type="region of interest" description="Disordered" evidence="1">
    <location>
        <begin position="96"/>
        <end position="195"/>
    </location>
</feature>
<proteinExistence type="predicted"/>
<dbReference type="EMBL" id="CAUYUJ010004257">
    <property type="protein sequence ID" value="CAK0808796.1"/>
    <property type="molecule type" value="Genomic_DNA"/>
</dbReference>
<feature type="non-terminal residue" evidence="2">
    <location>
        <position position="1"/>
    </location>
</feature>
<dbReference type="Proteomes" id="UP001189429">
    <property type="component" value="Unassembled WGS sequence"/>
</dbReference>
<feature type="compositionally biased region" description="Basic and acidic residues" evidence="1">
    <location>
        <begin position="96"/>
        <end position="106"/>
    </location>
</feature>
<accession>A0ABN9QUL3</accession>
<name>A0ABN9QUL3_9DINO</name>
<evidence type="ECO:0000313" key="3">
    <source>
        <dbReference type="Proteomes" id="UP001189429"/>
    </source>
</evidence>
<reference evidence="2" key="1">
    <citation type="submission" date="2023-10" db="EMBL/GenBank/DDBJ databases">
        <authorList>
            <person name="Chen Y."/>
            <person name="Shah S."/>
            <person name="Dougan E. K."/>
            <person name="Thang M."/>
            <person name="Chan C."/>
        </authorList>
    </citation>
    <scope>NUCLEOTIDE SEQUENCE [LARGE SCALE GENOMIC DNA]</scope>
</reference>
<keyword evidence="3" id="KW-1185">Reference proteome</keyword>
<feature type="compositionally biased region" description="Low complexity" evidence="1">
    <location>
        <begin position="174"/>
        <end position="186"/>
    </location>
</feature>
<comment type="caution">
    <text evidence="2">The sequence shown here is derived from an EMBL/GenBank/DDBJ whole genome shotgun (WGS) entry which is preliminary data.</text>
</comment>
<feature type="non-terminal residue" evidence="2">
    <location>
        <position position="195"/>
    </location>
</feature>